<evidence type="ECO:0000313" key="1">
    <source>
        <dbReference type="EMBL" id="NVL12054.1"/>
    </source>
</evidence>
<reference evidence="1" key="1">
    <citation type="submission" date="2020-06" db="EMBL/GenBank/DDBJ databases">
        <title>Whole Genome Sequence of Bradyrhizobium sp. Strain 66S1MB.</title>
        <authorList>
            <person name="Bromfield E."/>
            <person name="Cloutier S."/>
        </authorList>
    </citation>
    <scope>NUCLEOTIDE SEQUENCE</scope>
    <source>
        <strain evidence="1">66S1MB</strain>
    </source>
</reference>
<proteinExistence type="predicted"/>
<dbReference type="AlphaFoldDB" id="A0A973WVX8"/>
<accession>A0A973WVX8</accession>
<comment type="caution">
    <text evidence="1">The sequence shown here is derived from an EMBL/GenBank/DDBJ whole genome shotgun (WGS) entry which is preliminary data.</text>
</comment>
<gene>
    <name evidence="1" type="ORF">HU230_41845</name>
</gene>
<dbReference type="RefSeq" id="WP_176535465.1">
    <property type="nucleotide sequence ID" value="NZ_CP088023.1"/>
</dbReference>
<sequence length="89" mass="9841">MSHEGHILAELLADPRFSFSLASEVQRQLERLLSSRPPDRLPCADTLVEIVLRSIEEASRDISGVRAAFVSPAISIGMPTRFTALRLPQ</sequence>
<name>A0A973WVX8_9BRAD</name>
<protein>
    <submittedName>
        <fullName evidence="1">Uncharacterized protein</fullName>
    </submittedName>
</protein>
<organism evidence="1">
    <name type="scientific">Bradyrhizobium quebecense</name>
    <dbReference type="NCBI Taxonomy" id="2748629"/>
    <lineage>
        <taxon>Bacteria</taxon>
        <taxon>Pseudomonadati</taxon>
        <taxon>Pseudomonadota</taxon>
        <taxon>Alphaproteobacteria</taxon>
        <taxon>Hyphomicrobiales</taxon>
        <taxon>Nitrobacteraceae</taxon>
        <taxon>Bradyrhizobium</taxon>
    </lineage>
</organism>
<dbReference type="EMBL" id="JABWSX010000003">
    <property type="protein sequence ID" value="NVL12054.1"/>
    <property type="molecule type" value="Genomic_DNA"/>
</dbReference>